<comment type="subcellular location">
    <subcellularLocation>
        <location evidence="1">Nucleus</location>
    </subcellularLocation>
</comment>
<dbReference type="PROSITE" id="PS50967">
    <property type="entry name" value="HRDC"/>
    <property type="match status" value="1"/>
</dbReference>
<dbReference type="InterPro" id="IPR044876">
    <property type="entry name" value="HRDC_dom_sf"/>
</dbReference>
<dbReference type="PANTHER" id="PTHR12124">
    <property type="entry name" value="POLYMYOSITIS/SCLERODERMA AUTOANTIGEN-RELATED"/>
    <property type="match status" value="1"/>
</dbReference>
<dbReference type="InterPro" id="IPR045092">
    <property type="entry name" value="Rrp6-like"/>
</dbReference>
<dbReference type="EMBL" id="CAUYUJ010016960">
    <property type="protein sequence ID" value="CAK0870424.1"/>
    <property type="molecule type" value="Genomic_DNA"/>
</dbReference>
<evidence type="ECO:0000259" key="4">
    <source>
        <dbReference type="PROSITE" id="PS50967"/>
    </source>
</evidence>
<dbReference type="InterPro" id="IPR002121">
    <property type="entry name" value="HRDC_dom"/>
</dbReference>
<evidence type="ECO:0000256" key="3">
    <source>
        <dbReference type="SAM" id="MobiDB-lite"/>
    </source>
</evidence>
<dbReference type="SMART" id="SM00341">
    <property type="entry name" value="HRDC"/>
    <property type="match status" value="1"/>
</dbReference>
<accession>A0ABN9VEI8</accession>
<protein>
    <recommendedName>
        <fullName evidence="4">HRDC domain-containing protein</fullName>
    </recommendedName>
</protein>
<dbReference type="Pfam" id="PF00570">
    <property type="entry name" value="HRDC"/>
    <property type="match status" value="1"/>
</dbReference>
<dbReference type="InterPro" id="IPR010997">
    <property type="entry name" value="HRDC-like_sf"/>
</dbReference>
<feature type="compositionally biased region" description="Low complexity" evidence="3">
    <location>
        <begin position="184"/>
        <end position="205"/>
    </location>
</feature>
<dbReference type="Gene3D" id="1.10.150.80">
    <property type="entry name" value="HRDC domain"/>
    <property type="match status" value="1"/>
</dbReference>
<name>A0ABN9VEI8_9DINO</name>
<dbReference type="PANTHER" id="PTHR12124:SF47">
    <property type="entry name" value="EXOSOME COMPONENT 10"/>
    <property type="match status" value="1"/>
</dbReference>
<organism evidence="5 6">
    <name type="scientific">Prorocentrum cordatum</name>
    <dbReference type="NCBI Taxonomy" id="2364126"/>
    <lineage>
        <taxon>Eukaryota</taxon>
        <taxon>Sar</taxon>
        <taxon>Alveolata</taxon>
        <taxon>Dinophyceae</taxon>
        <taxon>Prorocentrales</taxon>
        <taxon>Prorocentraceae</taxon>
        <taxon>Prorocentrum</taxon>
    </lineage>
</organism>
<feature type="region of interest" description="Disordered" evidence="3">
    <location>
        <begin position="103"/>
        <end position="153"/>
    </location>
</feature>
<proteinExistence type="predicted"/>
<feature type="region of interest" description="Disordered" evidence="3">
    <location>
        <begin position="175"/>
        <end position="217"/>
    </location>
</feature>
<feature type="compositionally biased region" description="Low complexity" evidence="3">
    <location>
        <begin position="335"/>
        <end position="348"/>
    </location>
</feature>
<feature type="domain" description="HRDC" evidence="4">
    <location>
        <begin position="19"/>
        <end position="99"/>
    </location>
</feature>
<gene>
    <name evidence="5" type="ORF">PCOR1329_LOCUS56544</name>
</gene>
<dbReference type="SUPFAM" id="SSF47819">
    <property type="entry name" value="HRDC-like"/>
    <property type="match status" value="1"/>
</dbReference>
<keyword evidence="6" id="KW-1185">Reference proteome</keyword>
<reference evidence="5" key="1">
    <citation type="submission" date="2023-10" db="EMBL/GenBank/DDBJ databases">
        <authorList>
            <person name="Chen Y."/>
            <person name="Shah S."/>
            <person name="Dougan E. K."/>
            <person name="Thang M."/>
            <person name="Chan C."/>
        </authorList>
    </citation>
    <scope>NUCLEOTIDE SEQUENCE [LARGE SCALE GENOMIC DNA]</scope>
</reference>
<comment type="caution">
    <text evidence="5">The sequence shown here is derived from an EMBL/GenBank/DDBJ whole genome shotgun (WGS) entry which is preliminary data.</text>
</comment>
<evidence type="ECO:0000313" key="5">
    <source>
        <dbReference type="EMBL" id="CAK0870424.1"/>
    </source>
</evidence>
<evidence type="ECO:0000256" key="1">
    <source>
        <dbReference type="ARBA" id="ARBA00004123"/>
    </source>
</evidence>
<feature type="compositionally biased region" description="Low complexity" evidence="3">
    <location>
        <begin position="118"/>
        <end position="148"/>
    </location>
</feature>
<evidence type="ECO:0000256" key="2">
    <source>
        <dbReference type="ARBA" id="ARBA00023242"/>
    </source>
</evidence>
<evidence type="ECO:0000313" key="6">
    <source>
        <dbReference type="Proteomes" id="UP001189429"/>
    </source>
</evidence>
<sequence length="348" mass="34953">MLGQGWLCERFSSKQRPPDSRQFRALQALAEWRDRLARSLDESWNFVAPDACLWRIALALPATASRLRSTCNPLPQVVQDHAQELVDLLAKAAEDVRLTPLLRPAAPPAAPPGLDGSRGPPGAAAAAAPAARQGAAPPAARQQPAAPAREWPCSAGASGGPIVPVVCGRQRAPNGSGDPRMVLGSLFDGGSSSSDGEAGAAAAGGLPPGGPPPGGRGRVDAIRSALRFLPAAPAPGASAAEAAQRVVPAAAAGAAPDASLAPGAVVMAEEPVAPLGRRKRKRRAGGAMDCLESVVNAMAADSCSAPMLGDPDGAVSPATGSGKPAKKKKKRKGAGKALGAATAVDPYL</sequence>
<feature type="compositionally biased region" description="Basic residues" evidence="3">
    <location>
        <begin position="324"/>
        <end position="334"/>
    </location>
</feature>
<feature type="region of interest" description="Disordered" evidence="3">
    <location>
        <begin position="306"/>
        <end position="348"/>
    </location>
</feature>
<keyword evidence="2" id="KW-0539">Nucleus</keyword>
<dbReference type="Proteomes" id="UP001189429">
    <property type="component" value="Unassembled WGS sequence"/>
</dbReference>